<reference evidence="2" key="2">
    <citation type="journal article" date="2015" name="Data Brief">
        <title>Shoot transcriptome of the giant reed, Arundo donax.</title>
        <authorList>
            <person name="Barrero R.A."/>
            <person name="Guerrero F.D."/>
            <person name="Moolhuijzen P."/>
            <person name="Goolsby J.A."/>
            <person name="Tidwell J."/>
            <person name="Bellgard S.E."/>
            <person name="Bellgard M.I."/>
        </authorList>
    </citation>
    <scope>NUCLEOTIDE SEQUENCE</scope>
    <source>
        <tissue evidence="2">Shoot tissue taken approximately 20 cm above the soil surface</tissue>
    </source>
</reference>
<sequence length="80" mass="9439">MLRDTQSQERLSVRYQMALTTKMTHTNNTYLTITTNDSYPRKRSLYWMCNLSRKMVIMIVIIMVIHEMGIVASQIAHQQC</sequence>
<keyword evidence="1" id="KW-1133">Transmembrane helix</keyword>
<keyword evidence="1" id="KW-0812">Transmembrane</keyword>
<proteinExistence type="predicted"/>
<organism evidence="2">
    <name type="scientific">Arundo donax</name>
    <name type="common">Giant reed</name>
    <name type="synonym">Donax arundinaceus</name>
    <dbReference type="NCBI Taxonomy" id="35708"/>
    <lineage>
        <taxon>Eukaryota</taxon>
        <taxon>Viridiplantae</taxon>
        <taxon>Streptophyta</taxon>
        <taxon>Embryophyta</taxon>
        <taxon>Tracheophyta</taxon>
        <taxon>Spermatophyta</taxon>
        <taxon>Magnoliopsida</taxon>
        <taxon>Liliopsida</taxon>
        <taxon>Poales</taxon>
        <taxon>Poaceae</taxon>
        <taxon>PACMAD clade</taxon>
        <taxon>Arundinoideae</taxon>
        <taxon>Arundineae</taxon>
        <taxon>Arundo</taxon>
    </lineage>
</organism>
<feature type="transmembrane region" description="Helical" evidence="1">
    <location>
        <begin position="55"/>
        <end position="76"/>
    </location>
</feature>
<reference evidence="2" key="1">
    <citation type="submission" date="2014-09" db="EMBL/GenBank/DDBJ databases">
        <authorList>
            <person name="Magalhaes I.L.F."/>
            <person name="Oliveira U."/>
            <person name="Santos F.R."/>
            <person name="Vidigal T.H.D.A."/>
            <person name="Brescovit A.D."/>
            <person name="Santos A.J."/>
        </authorList>
    </citation>
    <scope>NUCLEOTIDE SEQUENCE</scope>
    <source>
        <tissue evidence="2">Shoot tissue taken approximately 20 cm above the soil surface</tissue>
    </source>
</reference>
<evidence type="ECO:0000256" key="1">
    <source>
        <dbReference type="SAM" id="Phobius"/>
    </source>
</evidence>
<dbReference type="EMBL" id="GBRH01167549">
    <property type="protein sequence ID" value="JAE30347.1"/>
    <property type="molecule type" value="Transcribed_RNA"/>
</dbReference>
<accession>A0A0A9H0Q1</accession>
<name>A0A0A9H0Q1_ARUDO</name>
<dbReference type="AlphaFoldDB" id="A0A0A9H0Q1"/>
<evidence type="ECO:0000313" key="2">
    <source>
        <dbReference type="EMBL" id="JAE30347.1"/>
    </source>
</evidence>
<keyword evidence="1" id="KW-0472">Membrane</keyword>
<protein>
    <submittedName>
        <fullName evidence="2">Uncharacterized protein</fullName>
    </submittedName>
</protein>